<gene>
    <name evidence="1" type="ORF">Cflav_PD4846</name>
</gene>
<organism evidence="1 2">
    <name type="scientific">Pedosphaera parvula (strain Ellin514)</name>
    <dbReference type="NCBI Taxonomy" id="320771"/>
    <lineage>
        <taxon>Bacteria</taxon>
        <taxon>Pseudomonadati</taxon>
        <taxon>Verrucomicrobiota</taxon>
        <taxon>Pedosphaerae</taxon>
        <taxon>Pedosphaerales</taxon>
        <taxon>Pedosphaeraceae</taxon>
        <taxon>Pedosphaera</taxon>
    </lineage>
</organism>
<evidence type="ECO:0000313" key="2">
    <source>
        <dbReference type="Proteomes" id="UP000003688"/>
    </source>
</evidence>
<comment type="caution">
    <text evidence="1">The sequence shown here is derived from an EMBL/GenBank/DDBJ whole genome shotgun (WGS) entry which is preliminary data.</text>
</comment>
<protein>
    <submittedName>
        <fullName evidence="1">Uncharacterized protein</fullName>
    </submittedName>
</protein>
<proteinExistence type="predicted"/>
<reference evidence="1 2" key="1">
    <citation type="journal article" date="2011" name="J. Bacteriol.">
        <title>Genome sequence of 'Pedosphaera parvula' Ellin514, an aerobic Verrucomicrobial isolate from pasture soil.</title>
        <authorList>
            <person name="Kant R."/>
            <person name="van Passel M.W."/>
            <person name="Sangwan P."/>
            <person name="Palva A."/>
            <person name="Lucas S."/>
            <person name="Copeland A."/>
            <person name="Lapidus A."/>
            <person name="Glavina Del Rio T."/>
            <person name="Dalin E."/>
            <person name="Tice H."/>
            <person name="Bruce D."/>
            <person name="Goodwin L."/>
            <person name="Pitluck S."/>
            <person name="Chertkov O."/>
            <person name="Larimer F.W."/>
            <person name="Land M.L."/>
            <person name="Hauser L."/>
            <person name="Brettin T.S."/>
            <person name="Detter J.C."/>
            <person name="Han S."/>
            <person name="de Vos W.M."/>
            <person name="Janssen P.H."/>
            <person name="Smidt H."/>
        </authorList>
    </citation>
    <scope>NUCLEOTIDE SEQUENCE [LARGE SCALE GENOMIC DNA]</scope>
    <source>
        <strain evidence="1 2">Ellin514</strain>
    </source>
</reference>
<dbReference type="STRING" id="320771.Cflav_PD4846"/>
<evidence type="ECO:0000313" key="1">
    <source>
        <dbReference type="EMBL" id="EEF61806.1"/>
    </source>
</evidence>
<dbReference type="EMBL" id="ABOX02000008">
    <property type="protein sequence ID" value="EEF61806.1"/>
    <property type="molecule type" value="Genomic_DNA"/>
</dbReference>
<dbReference type="AlphaFoldDB" id="B9XEU2"/>
<keyword evidence="2" id="KW-1185">Reference proteome</keyword>
<accession>B9XEU2</accession>
<dbReference type="Proteomes" id="UP000003688">
    <property type="component" value="Unassembled WGS sequence"/>
</dbReference>
<name>B9XEU2_PEDPL</name>
<sequence length="74" mass="8493">MKLGTEKAMALGKRKFFSHRVQGAFDLRRRCRPGRYLSDSACGLRLASNQNPLCHSEISFGIRYRSDQGMTWAR</sequence>